<feature type="binding site" evidence="8">
    <location>
        <position position="95"/>
    </location>
    <ligand>
        <name>ATP</name>
        <dbReference type="ChEBI" id="CHEBI:30616"/>
    </ligand>
</feature>
<evidence type="ECO:0000313" key="10">
    <source>
        <dbReference type="EnsemblPlants" id="AET5Gv20953500.2"/>
    </source>
</evidence>
<dbReference type="STRING" id="200361.A0A453LYE0"/>
<evidence type="ECO:0000256" key="7">
    <source>
        <dbReference type="PROSITE-ProRule" id="PRU01191"/>
    </source>
</evidence>
<dbReference type="FunFam" id="1.10.510.10:FF:000625">
    <property type="entry name" value="Cysteine-rich receptor-like protein kinase 6"/>
    <property type="match status" value="1"/>
</dbReference>
<feature type="short sequence motif" description="VHIID" evidence="7">
    <location>
        <begin position="986"/>
        <end position="990"/>
    </location>
</feature>
<evidence type="ECO:0000256" key="8">
    <source>
        <dbReference type="PROSITE-ProRule" id="PRU10141"/>
    </source>
</evidence>
<sequence>QVPFIYAYFWEGSICLLLEVNKEKVSCPTAEESNITFLSFCNSMDDAGSESTAVPLDLLLQITDGFSEERKLGSGSFGEVYLGVHPDGQKIAVKKIYDMPGVDEEQFQNEFKNLARLQHRNIVRLVGYCHHIQEVPAMYEGKLVLAEKIHRALCLEYMSNGSLEKYISDECDKYDWHTGYGIIKGICQGLKYLHTKLKPPIYHLDLKPANILLDENMVPRIADFGISRLFGDERTRATKSTLGTQGYLPPEYIRNYLISSKFDIFSLGVVIIKIMAGRAGYYRSAEMSSHEFTNFVQENWTNRLHETSSLMKAYSKQVKICIEIGLSCVQEDRHKRPTVKNIVDRLNETETECTYAYKKFDVQENSGGLTPDYFMNNGRPVSEVPLNNDASPSKQARTAWQYPTDMTAQQELGERQAASLPDGIYEPPRQISEGFPESGGTTRVKLRFVDVEGPKDPLYTGCPVQWLNGENAKVVIFENDKQITQGNLSKLKIEILAVHADFFTERGQADFTKEEFNKQIHMYNENESVLTTVNLKNGEACIGSFFFTESYRKKLRLTARVERQDLAVRVQEAITDPFVIKDHRSALNGKRYPPSKEEAVHHLENISLKGKRCNDLADKNITTVKRLMRHYHRDKSGLQKLTGMKDEDWSTMVTHATTCDPGVEIYSYGVAEENCELLFNDFYDLVGVLTNGDYVPVSHLDQFQQLKMKSWKMSAFKKLEEREKSGVLIPDYLMMNGCPVRTVPLNNDAGPSVQAKRTSQYPNDIAAQHEFGDRHSLIGFSLAEVLSNNDAGDSKQEQTVHQGHGQPDASITQANILNDQGSLSAQPTPLHNFLPVPADEMITRASLTDEQTEYFSTTDEQTEYFSTTDSLGINTGDLKQVIIACGKAAAGNGIYETEVLISELRQLVSISGDPMQRLGACMLEGLVARFSSSGSKLYKSLNCKEPTSPELMSYMHLLYDMCPLYKFGYMSANGAIAEAVKGENFVHIIDFQIAQGSQWITIIQALAARPAGPPCLRITGIDDSNSAYARGGGLDMVGTRLHSISASCGLPFEFNAVHAASHEVYIQHLDTRPGEAIVVNFAYQLHHTPDESVSVENHRDRIIRMIKSLAPRVVTLVEQESNTNTTPFFQRYLETLDYYTAVFESIDVALPRDDKTRISTEQHCLARDIISLIACEGAERVERHEVFGKWKARFAMAGFRPYPLCSLVNNTIKTLLDDYHRCYRLEERDGVLYLGWKSRMLVVSSAWR</sequence>
<dbReference type="InterPro" id="IPR011009">
    <property type="entry name" value="Kinase-like_dom_sf"/>
</dbReference>
<dbReference type="Gramene" id="AET5Gv20953500.2">
    <property type="protein sequence ID" value="AET5Gv20953500.2"/>
    <property type="gene ID" value="AET5Gv20953500"/>
</dbReference>
<feature type="region of interest" description="Leucine repeat II (LRII)" evidence="7">
    <location>
        <begin position="1036"/>
        <end position="1068"/>
    </location>
</feature>
<comment type="similarity">
    <text evidence="7">Belongs to the GRAS family.</text>
</comment>
<dbReference type="Pfam" id="PF20452">
    <property type="entry name" value="Calmod_bind_C"/>
    <property type="match status" value="1"/>
</dbReference>
<evidence type="ECO:0000256" key="2">
    <source>
        <dbReference type="ARBA" id="ARBA00022741"/>
    </source>
</evidence>
<dbReference type="GO" id="GO:0004672">
    <property type="term" value="F:protein kinase activity"/>
    <property type="evidence" value="ECO:0007669"/>
    <property type="project" value="InterPro"/>
</dbReference>
<accession>A0A453LYE0</accession>
<reference evidence="11" key="1">
    <citation type="journal article" date="2014" name="Science">
        <title>Ancient hybridizations among the ancestral genomes of bread wheat.</title>
        <authorList>
            <consortium name="International Wheat Genome Sequencing Consortium,"/>
            <person name="Marcussen T."/>
            <person name="Sandve S.R."/>
            <person name="Heier L."/>
            <person name="Spannagl M."/>
            <person name="Pfeifer M."/>
            <person name="Jakobsen K.S."/>
            <person name="Wulff B.B."/>
            <person name="Steuernagel B."/>
            <person name="Mayer K.F."/>
            <person name="Olsen O.A."/>
        </authorList>
    </citation>
    <scope>NUCLEOTIDE SEQUENCE [LARGE SCALE GENOMIC DNA]</scope>
    <source>
        <strain evidence="11">cv. AL8/78</strain>
    </source>
</reference>
<dbReference type="SMART" id="SM00220">
    <property type="entry name" value="S_TKc"/>
    <property type="match status" value="1"/>
</dbReference>
<dbReference type="InterPro" id="IPR046831">
    <property type="entry name" value="Calmodulin_bind_N"/>
</dbReference>
<reference evidence="11" key="2">
    <citation type="journal article" date="2017" name="Nat. Plants">
        <title>The Aegilops tauschii genome reveals multiple impacts of transposons.</title>
        <authorList>
            <person name="Zhao G."/>
            <person name="Zou C."/>
            <person name="Li K."/>
            <person name="Wang K."/>
            <person name="Li T."/>
            <person name="Gao L."/>
            <person name="Zhang X."/>
            <person name="Wang H."/>
            <person name="Yang Z."/>
            <person name="Liu X."/>
            <person name="Jiang W."/>
            <person name="Mao L."/>
            <person name="Kong X."/>
            <person name="Jiao Y."/>
            <person name="Jia J."/>
        </authorList>
    </citation>
    <scope>NUCLEOTIDE SEQUENCE [LARGE SCALE GENOMIC DNA]</scope>
    <source>
        <strain evidence="11">cv. AL8/78</strain>
    </source>
</reference>
<dbReference type="InterPro" id="IPR000719">
    <property type="entry name" value="Prot_kinase_dom"/>
</dbReference>
<evidence type="ECO:0000313" key="11">
    <source>
        <dbReference type="Proteomes" id="UP000015105"/>
    </source>
</evidence>
<keyword evidence="3" id="KW-0418">Kinase</keyword>
<reference evidence="10" key="5">
    <citation type="journal article" date="2021" name="G3 (Bethesda)">
        <title>Aegilops tauschii genome assembly Aet v5.0 features greater sequence contiguity and improved annotation.</title>
        <authorList>
            <person name="Wang L."/>
            <person name="Zhu T."/>
            <person name="Rodriguez J.C."/>
            <person name="Deal K.R."/>
            <person name="Dubcovsky J."/>
            <person name="McGuire P.E."/>
            <person name="Lux T."/>
            <person name="Spannagl M."/>
            <person name="Mayer K.F.X."/>
            <person name="Baldrich P."/>
            <person name="Meyers B.C."/>
            <person name="Huo N."/>
            <person name="Gu Y.Q."/>
            <person name="Zhou H."/>
            <person name="Devos K.M."/>
            <person name="Bennetzen J.L."/>
            <person name="Unver T."/>
            <person name="Budak H."/>
            <person name="Gulick P.J."/>
            <person name="Galiba G."/>
            <person name="Kalapos B."/>
            <person name="Nelson D.R."/>
            <person name="Li P."/>
            <person name="You F.M."/>
            <person name="Luo M.C."/>
            <person name="Dvorak J."/>
        </authorList>
    </citation>
    <scope>NUCLEOTIDE SEQUENCE [LARGE SCALE GENOMIC DNA]</scope>
    <source>
        <strain evidence="10">cv. AL8/78</strain>
    </source>
</reference>
<dbReference type="PROSITE" id="PS00108">
    <property type="entry name" value="PROTEIN_KINASE_ST"/>
    <property type="match status" value="1"/>
</dbReference>
<dbReference type="Pfam" id="PF00069">
    <property type="entry name" value="Pkinase"/>
    <property type="match status" value="1"/>
</dbReference>
<dbReference type="PANTHER" id="PTHR45707:SF76">
    <property type="entry name" value="PROTEIN KINASE DOMAIN-CONTAINING PROTEIN"/>
    <property type="match status" value="1"/>
</dbReference>
<evidence type="ECO:0000256" key="3">
    <source>
        <dbReference type="ARBA" id="ARBA00022777"/>
    </source>
</evidence>
<dbReference type="GO" id="GO:0005524">
    <property type="term" value="F:ATP binding"/>
    <property type="evidence" value="ECO:0007669"/>
    <property type="project" value="UniProtKB-UniRule"/>
</dbReference>
<keyword evidence="5" id="KW-0805">Transcription regulation</keyword>
<dbReference type="PROSITE" id="PS50985">
    <property type="entry name" value="GRAS"/>
    <property type="match status" value="1"/>
</dbReference>
<proteinExistence type="inferred from homology"/>
<dbReference type="Pfam" id="PF03514">
    <property type="entry name" value="GRAS"/>
    <property type="match status" value="1"/>
</dbReference>
<dbReference type="FunFam" id="3.30.200.20:FF:000465">
    <property type="entry name" value="Cysteine-rich receptor-like protein kinase 6"/>
    <property type="match status" value="1"/>
</dbReference>
<keyword evidence="2 8" id="KW-0547">Nucleotide-binding</keyword>
<dbReference type="PROSITE" id="PS50011">
    <property type="entry name" value="PROTEIN_KINASE_DOM"/>
    <property type="match status" value="1"/>
</dbReference>
<dbReference type="InterPro" id="IPR046829">
    <property type="entry name" value="Calmod_bind_C"/>
</dbReference>
<dbReference type="AlphaFoldDB" id="A0A453LYE0"/>
<reference evidence="10" key="3">
    <citation type="journal article" date="2017" name="Nature">
        <title>Genome sequence of the progenitor of the wheat D genome Aegilops tauschii.</title>
        <authorList>
            <person name="Luo M.C."/>
            <person name="Gu Y.Q."/>
            <person name="Puiu D."/>
            <person name="Wang H."/>
            <person name="Twardziok S.O."/>
            <person name="Deal K.R."/>
            <person name="Huo N."/>
            <person name="Zhu T."/>
            <person name="Wang L."/>
            <person name="Wang Y."/>
            <person name="McGuire P.E."/>
            <person name="Liu S."/>
            <person name="Long H."/>
            <person name="Ramasamy R.K."/>
            <person name="Rodriguez J.C."/>
            <person name="Van S.L."/>
            <person name="Yuan L."/>
            <person name="Wang Z."/>
            <person name="Xia Z."/>
            <person name="Xiao L."/>
            <person name="Anderson O.D."/>
            <person name="Ouyang S."/>
            <person name="Liang Y."/>
            <person name="Zimin A.V."/>
            <person name="Pertea G."/>
            <person name="Qi P."/>
            <person name="Bennetzen J.L."/>
            <person name="Dai X."/>
            <person name="Dawson M.W."/>
            <person name="Muller H.G."/>
            <person name="Kugler K."/>
            <person name="Rivarola-Duarte L."/>
            <person name="Spannagl M."/>
            <person name="Mayer K.F.X."/>
            <person name="Lu F.H."/>
            <person name="Bevan M.W."/>
            <person name="Leroy P."/>
            <person name="Li P."/>
            <person name="You F.M."/>
            <person name="Sun Q."/>
            <person name="Liu Z."/>
            <person name="Lyons E."/>
            <person name="Wicker T."/>
            <person name="Salzberg S.L."/>
            <person name="Devos K.M."/>
            <person name="Dvorak J."/>
        </authorList>
    </citation>
    <scope>NUCLEOTIDE SEQUENCE [LARGE SCALE GENOMIC DNA]</scope>
    <source>
        <strain evidence="10">cv. AL8/78</strain>
    </source>
</reference>
<dbReference type="InterPro" id="IPR005202">
    <property type="entry name" value="TF_GRAS"/>
</dbReference>
<dbReference type="SUPFAM" id="SSF56112">
    <property type="entry name" value="Protein kinase-like (PK-like)"/>
    <property type="match status" value="1"/>
</dbReference>
<feature type="domain" description="Protein kinase" evidence="9">
    <location>
        <begin position="66"/>
        <end position="350"/>
    </location>
</feature>
<feature type="region of interest" description="Leucine repeat I (LRI)" evidence="7">
    <location>
        <begin position="876"/>
        <end position="936"/>
    </location>
</feature>
<feature type="region of interest" description="VHIID" evidence="7">
    <location>
        <begin position="955"/>
        <end position="1020"/>
    </location>
</feature>
<evidence type="ECO:0000259" key="9">
    <source>
        <dbReference type="PROSITE" id="PS50011"/>
    </source>
</evidence>
<keyword evidence="6" id="KW-0804">Transcription</keyword>
<dbReference type="Gene3D" id="3.30.200.20">
    <property type="entry name" value="Phosphorylase Kinase, domain 1"/>
    <property type="match status" value="1"/>
</dbReference>
<dbReference type="InterPro" id="IPR008271">
    <property type="entry name" value="Ser/Thr_kinase_AS"/>
</dbReference>
<dbReference type="Proteomes" id="UP000015105">
    <property type="component" value="Chromosome 5D"/>
</dbReference>
<keyword evidence="4 8" id="KW-0067">ATP-binding</keyword>
<reference evidence="10" key="4">
    <citation type="submission" date="2019-03" db="UniProtKB">
        <authorList>
            <consortium name="EnsemblPlants"/>
        </authorList>
    </citation>
    <scope>IDENTIFICATION</scope>
</reference>
<evidence type="ECO:0000256" key="4">
    <source>
        <dbReference type="ARBA" id="ARBA00022840"/>
    </source>
</evidence>
<comment type="caution">
    <text evidence="7">Lacks conserved residue(s) required for the propagation of feature annotation.</text>
</comment>
<dbReference type="InterPro" id="IPR017441">
    <property type="entry name" value="Protein_kinase_ATP_BS"/>
</dbReference>
<dbReference type="Pfam" id="PF20451">
    <property type="entry name" value="Calmod_bind_M"/>
    <property type="match status" value="1"/>
</dbReference>
<dbReference type="InterPro" id="IPR046830">
    <property type="entry name" value="Calmod_bind_M"/>
</dbReference>
<protein>
    <recommendedName>
        <fullName evidence="9">Protein kinase domain-containing protein</fullName>
    </recommendedName>
</protein>
<dbReference type="PANTHER" id="PTHR45707">
    <property type="entry name" value="C2 CALCIUM/LIPID-BINDING PLANT PHOSPHORIBOSYLTRANSFERASE FAMILY PROTEIN"/>
    <property type="match status" value="1"/>
</dbReference>
<dbReference type="EnsemblPlants" id="AET5Gv20953500.2">
    <property type="protein sequence ID" value="AET5Gv20953500.2"/>
    <property type="gene ID" value="AET5Gv20953500"/>
</dbReference>
<keyword evidence="11" id="KW-1185">Reference proteome</keyword>
<dbReference type="PROSITE" id="PS00107">
    <property type="entry name" value="PROTEIN_KINASE_ATP"/>
    <property type="match status" value="1"/>
</dbReference>
<evidence type="ECO:0000256" key="1">
    <source>
        <dbReference type="ARBA" id="ARBA00022679"/>
    </source>
</evidence>
<keyword evidence="1" id="KW-0808">Transferase</keyword>
<dbReference type="Gene3D" id="1.10.510.10">
    <property type="entry name" value="Transferase(Phosphotransferase) domain 1"/>
    <property type="match status" value="1"/>
</dbReference>
<organism evidence="10 11">
    <name type="scientific">Aegilops tauschii subsp. strangulata</name>
    <name type="common">Goatgrass</name>
    <dbReference type="NCBI Taxonomy" id="200361"/>
    <lineage>
        <taxon>Eukaryota</taxon>
        <taxon>Viridiplantae</taxon>
        <taxon>Streptophyta</taxon>
        <taxon>Embryophyta</taxon>
        <taxon>Tracheophyta</taxon>
        <taxon>Spermatophyta</taxon>
        <taxon>Magnoliopsida</taxon>
        <taxon>Liliopsida</taxon>
        <taxon>Poales</taxon>
        <taxon>Poaceae</taxon>
        <taxon>BOP clade</taxon>
        <taxon>Pooideae</taxon>
        <taxon>Triticodae</taxon>
        <taxon>Triticeae</taxon>
        <taxon>Triticinae</taxon>
        <taxon>Aegilops</taxon>
    </lineage>
</organism>
<evidence type="ECO:0000256" key="6">
    <source>
        <dbReference type="ARBA" id="ARBA00023163"/>
    </source>
</evidence>
<name>A0A453LYE0_AEGTS</name>
<evidence type="ECO:0000256" key="5">
    <source>
        <dbReference type="ARBA" id="ARBA00023015"/>
    </source>
</evidence>
<dbReference type="Pfam" id="PF07887">
    <property type="entry name" value="Calmodulin_bind"/>
    <property type="match status" value="1"/>
</dbReference>
<feature type="region of interest" description="SAW" evidence="7">
    <location>
        <begin position="1174"/>
        <end position="1248"/>
    </location>
</feature>